<accession>A0A9P8TI73</accession>
<feature type="coiled-coil region" evidence="1">
    <location>
        <begin position="369"/>
        <end position="396"/>
    </location>
</feature>
<feature type="region of interest" description="Disordered" evidence="2">
    <location>
        <begin position="396"/>
        <end position="418"/>
    </location>
</feature>
<sequence>MSSSNVLRRGLDLIQSSPFKASLPPFFSPDINNSDHVSSLQYAKHSDIFSDAGIYLRSKDELNSGYHTGLTAKSLKNSSGVISESLHYHLSSDETSSHLKIKLLNEFALSQIQPDEKLLKLEEIQFIQKQIEQLKESIQEIQNQLKGNSRLIQNIFTKPNIDTEDLTILRTLTNSNDLLTEKLNEVYNDLESNIQILDRQYLLALSVSYFEDLDIKLTTRTNNIAQSSVEKGNATVEELLSYIVSLAVQRNIPLPSPVANGGSDSQFIWAKECLDTLIAQSPETSPANIQSKAVGVNNDKELQKLKIAMKDLQFANQFLTKQFEEERNLNTTVSNTHKKKNIKLEKKLSENIITLEKVSQRSILIEHEKKVLEQELDEKFKEVQKLQKQITTLKLDNLGSTSSPSGNSISPGQENKISPLSPVTGISIYLDNDYENKGSFIQNPKTPLLQQNINNYNSSFSPASPPKVRSSVSLMRKEFRKIVSDLQSNFEIELDKEKSERRRLQKLVELYKNNENDSLL</sequence>
<evidence type="ECO:0000313" key="3">
    <source>
        <dbReference type="EMBL" id="KAH3679281.1"/>
    </source>
</evidence>
<evidence type="ECO:0000256" key="1">
    <source>
        <dbReference type="SAM" id="Coils"/>
    </source>
</evidence>
<feature type="coiled-coil region" evidence="1">
    <location>
        <begin position="487"/>
        <end position="514"/>
    </location>
</feature>
<dbReference type="AlphaFoldDB" id="A0A9P8TI73"/>
<protein>
    <submittedName>
        <fullName evidence="3">Uncharacterized protein</fullName>
    </submittedName>
</protein>
<keyword evidence="4" id="KW-1185">Reference proteome</keyword>
<dbReference type="EMBL" id="JAEUBF010000325">
    <property type="protein sequence ID" value="KAH3679281.1"/>
    <property type="molecule type" value="Genomic_DNA"/>
</dbReference>
<comment type="caution">
    <text evidence="3">The sequence shown here is derived from an EMBL/GenBank/DDBJ whole genome shotgun (WGS) entry which is preliminary data.</text>
</comment>
<proteinExistence type="predicted"/>
<name>A0A9P8TI73_9ASCO</name>
<organism evidence="3 4">
    <name type="scientific">Wickerhamomyces mucosus</name>
    <dbReference type="NCBI Taxonomy" id="1378264"/>
    <lineage>
        <taxon>Eukaryota</taxon>
        <taxon>Fungi</taxon>
        <taxon>Dikarya</taxon>
        <taxon>Ascomycota</taxon>
        <taxon>Saccharomycotina</taxon>
        <taxon>Saccharomycetes</taxon>
        <taxon>Phaffomycetales</taxon>
        <taxon>Wickerhamomycetaceae</taxon>
        <taxon>Wickerhamomyces</taxon>
    </lineage>
</organism>
<reference evidence="3" key="2">
    <citation type="submission" date="2021-01" db="EMBL/GenBank/DDBJ databases">
        <authorList>
            <person name="Schikora-Tamarit M.A."/>
        </authorList>
    </citation>
    <scope>NUCLEOTIDE SEQUENCE</scope>
    <source>
        <strain evidence="3">CBS6341</strain>
    </source>
</reference>
<reference evidence="3" key="1">
    <citation type="journal article" date="2021" name="Open Biol.">
        <title>Shared evolutionary footprints suggest mitochondrial oxidative damage underlies multiple complex I losses in fungi.</title>
        <authorList>
            <person name="Schikora-Tamarit M.A."/>
            <person name="Marcet-Houben M."/>
            <person name="Nosek J."/>
            <person name="Gabaldon T."/>
        </authorList>
    </citation>
    <scope>NUCLEOTIDE SEQUENCE</scope>
    <source>
        <strain evidence="3">CBS6341</strain>
    </source>
</reference>
<evidence type="ECO:0000256" key="2">
    <source>
        <dbReference type="SAM" id="MobiDB-lite"/>
    </source>
</evidence>
<feature type="coiled-coil region" evidence="1">
    <location>
        <begin position="124"/>
        <end position="151"/>
    </location>
</feature>
<feature type="compositionally biased region" description="Low complexity" evidence="2">
    <location>
        <begin position="399"/>
        <end position="412"/>
    </location>
</feature>
<evidence type="ECO:0000313" key="4">
    <source>
        <dbReference type="Proteomes" id="UP000769528"/>
    </source>
</evidence>
<gene>
    <name evidence="3" type="ORF">WICMUC_001105</name>
</gene>
<dbReference type="OrthoDB" id="3996692at2759"/>
<keyword evidence="1" id="KW-0175">Coiled coil</keyword>
<dbReference type="Proteomes" id="UP000769528">
    <property type="component" value="Unassembled WGS sequence"/>
</dbReference>